<evidence type="ECO:0000259" key="2">
    <source>
        <dbReference type="Pfam" id="PF05065"/>
    </source>
</evidence>
<dbReference type="NCBIfam" id="TIGR01554">
    <property type="entry name" value="major_cap_HK97"/>
    <property type="match status" value="1"/>
</dbReference>
<dbReference type="SUPFAM" id="SSF56563">
    <property type="entry name" value="Major capsid protein gp5"/>
    <property type="match status" value="1"/>
</dbReference>
<evidence type="ECO:0000313" key="4">
    <source>
        <dbReference type="Proteomes" id="UP000320806"/>
    </source>
</evidence>
<evidence type="ECO:0000256" key="1">
    <source>
        <dbReference type="ARBA" id="ARBA00004328"/>
    </source>
</evidence>
<evidence type="ECO:0000313" key="3">
    <source>
        <dbReference type="EMBL" id="TQJ15329.1"/>
    </source>
</evidence>
<dbReference type="Proteomes" id="UP000320806">
    <property type="component" value="Unassembled WGS sequence"/>
</dbReference>
<dbReference type="RefSeq" id="WP_141928928.1">
    <property type="nucleotide sequence ID" value="NZ_BAABCI010000021.1"/>
</dbReference>
<comment type="subcellular location">
    <subcellularLocation>
        <location evidence="1">Virion</location>
    </subcellularLocation>
</comment>
<dbReference type="AlphaFoldDB" id="A0A542EJ35"/>
<dbReference type="InterPro" id="IPR054612">
    <property type="entry name" value="Phage_capsid-like_C"/>
</dbReference>
<protein>
    <submittedName>
        <fullName evidence="3">HK97 family phage major capsid protein</fullName>
    </submittedName>
</protein>
<proteinExistence type="predicted"/>
<feature type="domain" description="Phage capsid-like C-terminal" evidence="2">
    <location>
        <begin position="29"/>
        <end position="276"/>
    </location>
</feature>
<keyword evidence="4" id="KW-1185">Reference proteome</keyword>
<dbReference type="InterPro" id="IPR024455">
    <property type="entry name" value="Phage_capsid"/>
</dbReference>
<gene>
    <name evidence="3" type="ORF">FB459_2875</name>
</gene>
<dbReference type="Gene3D" id="3.30.2320.10">
    <property type="entry name" value="hypothetical protein PF0899 domain"/>
    <property type="match status" value="1"/>
</dbReference>
<dbReference type="Pfam" id="PF05065">
    <property type="entry name" value="Phage_capsid"/>
    <property type="match status" value="1"/>
</dbReference>
<accession>A0A542EJ35</accession>
<sequence>MATETTVTSAPGWRPDVFTFAPAEAVGESLILQASTVAGSVEGDAPAVRVAYVDDAAATFTAEGDVIPEADPSLSEVLVYTGKVSQLVRLSREQWMQPGVSTQLSESVRRAVTKAADAAFIAQAKPTAPAVTPPPGLLNVAGIVNGGAVASSLDKLIDAFATIEGNGGTPSHIIVAPDAWASLRKFKAATGSAQNLLGAGMNDSARMLLDVPVLVSSAMTSGAGLVIDKSAVVSAVGQVQVAQSEHVYFASDSIALRCTWRFGANVVLPNRIAKFTVTAPA</sequence>
<dbReference type="Gene3D" id="3.30.2400.10">
    <property type="entry name" value="Major capsid protein gp5"/>
    <property type="match status" value="1"/>
</dbReference>
<dbReference type="OrthoDB" id="3233650at2"/>
<dbReference type="EMBL" id="VFMO01000001">
    <property type="protein sequence ID" value="TQJ15329.1"/>
    <property type="molecule type" value="Genomic_DNA"/>
</dbReference>
<name>A0A542EJ35_9MICO</name>
<reference evidence="3 4" key="1">
    <citation type="submission" date="2019-06" db="EMBL/GenBank/DDBJ databases">
        <title>Sequencing the genomes of 1000 actinobacteria strains.</title>
        <authorList>
            <person name="Klenk H.-P."/>
        </authorList>
    </citation>
    <scope>NUCLEOTIDE SEQUENCE [LARGE SCALE GENOMIC DNA]</scope>
    <source>
        <strain evidence="3 4">DSM 19828</strain>
    </source>
</reference>
<organism evidence="3 4">
    <name type="scientific">Yimella lutea</name>
    <dbReference type="NCBI Taxonomy" id="587872"/>
    <lineage>
        <taxon>Bacteria</taxon>
        <taxon>Bacillati</taxon>
        <taxon>Actinomycetota</taxon>
        <taxon>Actinomycetes</taxon>
        <taxon>Micrococcales</taxon>
        <taxon>Dermacoccaceae</taxon>
        <taxon>Yimella</taxon>
    </lineage>
</organism>
<comment type="caution">
    <text evidence="3">The sequence shown here is derived from an EMBL/GenBank/DDBJ whole genome shotgun (WGS) entry which is preliminary data.</text>
</comment>